<gene>
    <name evidence="7" type="ORF">SAMN06295960_1908</name>
</gene>
<feature type="transmembrane region" description="Helical" evidence="6">
    <location>
        <begin position="32"/>
        <end position="53"/>
    </location>
</feature>
<dbReference type="GO" id="GO:0005886">
    <property type="term" value="C:plasma membrane"/>
    <property type="evidence" value="ECO:0007669"/>
    <property type="project" value="UniProtKB-SubCell"/>
</dbReference>
<dbReference type="EMBL" id="FXAZ01000002">
    <property type="protein sequence ID" value="SMG33888.1"/>
    <property type="molecule type" value="Genomic_DNA"/>
</dbReference>
<evidence type="ECO:0000256" key="3">
    <source>
        <dbReference type="ARBA" id="ARBA00022692"/>
    </source>
</evidence>
<dbReference type="CDD" id="cd16381">
    <property type="entry name" value="YitT_C_like_1"/>
    <property type="match status" value="1"/>
</dbReference>
<dbReference type="Pfam" id="PF10035">
    <property type="entry name" value="DUF2179"/>
    <property type="match status" value="1"/>
</dbReference>
<comment type="subcellular location">
    <subcellularLocation>
        <location evidence="1 6">Cell membrane</location>
        <topology evidence="1 6">Multi-pass membrane protein</topology>
    </subcellularLocation>
</comment>
<organism evidence="7 8">
    <name type="scientific">Paenibacillus aquistagni</name>
    <dbReference type="NCBI Taxonomy" id="1852522"/>
    <lineage>
        <taxon>Bacteria</taxon>
        <taxon>Bacillati</taxon>
        <taxon>Bacillota</taxon>
        <taxon>Bacilli</taxon>
        <taxon>Bacillales</taxon>
        <taxon>Paenibacillaceae</taxon>
        <taxon>Paenibacillus</taxon>
    </lineage>
</organism>
<dbReference type="PANTHER" id="PTHR40060">
    <property type="entry name" value="UPF0316 PROTEIN YEBE"/>
    <property type="match status" value="1"/>
</dbReference>
<dbReference type="STRING" id="1852522.SAMN06295960_1908"/>
<dbReference type="PANTHER" id="PTHR40060:SF1">
    <property type="entry name" value="UPF0316 PROTEIN YEBE"/>
    <property type="match status" value="1"/>
</dbReference>
<reference evidence="7 8" key="1">
    <citation type="submission" date="2017-04" db="EMBL/GenBank/DDBJ databases">
        <authorList>
            <person name="Afonso C.L."/>
            <person name="Miller P.J."/>
            <person name="Scott M.A."/>
            <person name="Spackman E."/>
            <person name="Goraichik I."/>
            <person name="Dimitrov K.M."/>
            <person name="Suarez D.L."/>
            <person name="Swayne D.E."/>
        </authorList>
    </citation>
    <scope>NUCLEOTIDE SEQUENCE [LARGE SCALE GENOMIC DNA]</scope>
    <source>
        <strain evidence="7 8">11</strain>
    </source>
</reference>
<evidence type="ECO:0000256" key="1">
    <source>
        <dbReference type="ARBA" id="ARBA00004651"/>
    </source>
</evidence>
<keyword evidence="5 6" id="KW-0472">Membrane</keyword>
<evidence type="ECO:0000256" key="2">
    <source>
        <dbReference type="ARBA" id="ARBA00022475"/>
    </source>
</evidence>
<evidence type="ECO:0000313" key="8">
    <source>
        <dbReference type="Proteomes" id="UP000193834"/>
    </source>
</evidence>
<dbReference type="InterPro" id="IPR019264">
    <property type="entry name" value="DUF2179"/>
</dbReference>
<name>A0A1X7JZU8_9BACL</name>
<dbReference type="NCBIfam" id="NF003194">
    <property type="entry name" value="PRK04164.1-5"/>
    <property type="match status" value="1"/>
</dbReference>
<accession>A0A1X7JZU8</accession>
<dbReference type="AlphaFoldDB" id="A0A1X7JZU8"/>
<keyword evidence="2 6" id="KW-1003">Cell membrane</keyword>
<dbReference type="InterPro" id="IPR022930">
    <property type="entry name" value="UPF0316"/>
</dbReference>
<evidence type="ECO:0000313" key="7">
    <source>
        <dbReference type="EMBL" id="SMG33888.1"/>
    </source>
</evidence>
<evidence type="ECO:0000256" key="4">
    <source>
        <dbReference type="ARBA" id="ARBA00022989"/>
    </source>
</evidence>
<keyword evidence="8" id="KW-1185">Reference proteome</keyword>
<dbReference type="RefSeq" id="WP_085494150.1">
    <property type="nucleotide sequence ID" value="NZ_FXAZ01000002.1"/>
</dbReference>
<proteinExistence type="inferred from homology"/>
<protein>
    <recommendedName>
        <fullName evidence="6">UPF0316 protein SAMN06295960_1908</fullName>
    </recommendedName>
</protein>
<feature type="transmembrane region" description="Helical" evidence="6">
    <location>
        <begin position="59"/>
        <end position="79"/>
    </location>
</feature>
<keyword evidence="4 6" id="KW-1133">Transmembrane helix</keyword>
<evidence type="ECO:0000256" key="6">
    <source>
        <dbReference type="HAMAP-Rule" id="MF_01515"/>
    </source>
</evidence>
<dbReference type="HAMAP" id="MF_01515">
    <property type="entry name" value="UPF0316"/>
    <property type="match status" value="1"/>
</dbReference>
<keyword evidence="3 6" id="KW-0812">Transmembrane</keyword>
<dbReference type="Pfam" id="PF18955">
    <property type="entry name" value="DUF5698"/>
    <property type="match status" value="1"/>
</dbReference>
<dbReference type="InterPro" id="IPR044035">
    <property type="entry name" value="DUF5698"/>
</dbReference>
<feature type="transmembrane region" description="Helical" evidence="6">
    <location>
        <begin position="6"/>
        <end position="25"/>
    </location>
</feature>
<sequence length="171" mass="19217">MLGLLGTIFLIQIVYVSCFTLRMILTLKGQKYLAACIAFVEITIYVLGLNMVLKYLDQPISLIVYAAGYGLGVLTGSWIENKLALGYVTLRVIINDPRSTLPNQLRDLGYGVTTWMGYGRDGERLMLEVLARRKNQAKLYQTIVGIDPKAFIVTFEPTQFHGGFWTKASKR</sequence>
<dbReference type="Proteomes" id="UP000193834">
    <property type="component" value="Unassembled WGS sequence"/>
</dbReference>
<dbReference type="OrthoDB" id="48231at2"/>
<evidence type="ECO:0000256" key="5">
    <source>
        <dbReference type="ARBA" id="ARBA00023136"/>
    </source>
</evidence>
<comment type="similarity">
    <text evidence="6">Belongs to the UPF0316 family.</text>
</comment>